<proteinExistence type="predicted"/>
<gene>
    <name evidence="2" type="ORF">AV903_26575</name>
</gene>
<reference evidence="3" key="1">
    <citation type="submission" date="2016-01" db="EMBL/GenBank/DDBJ databases">
        <authorList>
            <person name="Shapiro L."/>
        </authorList>
    </citation>
    <scope>NUCLEOTIDE SEQUENCE [LARGE SCALE GENOMIC DNA]</scope>
    <source>
        <strain evidence="3">MDcuke</strain>
        <plasmid evidence="3">unnamed2</plasmid>
    </source>
</reference>
<geneLocation type="plasmid" evidence="2 3">
    <name>unnamed2</name>
</geneLocation>
<dbReference type="InterPro" id="IPR043764">
    <property type="entry name" value="DUF5710"/>
</dbReference>
<evidence type="ECO:0000259" key="1">
    <source>
        <dbReference type="Pfam" id="PF18974"/>
    </source>
</evidence>
<dbReference type="EMBL" id="CP013972">
    <property type="protein sequence ID" value="AXF79029.1"/>
    <property type="molecule type" value="Genomic_DNA"/>
</dbReference>
<dbReference type="Proteomes" id="UP000264980">
    <property type="component" value="Plasmid unnamed2"/>
</dbReference>
<keyword evidence="2" id="KW-0614">Plasmid</keyword>
<name>A0A345D012_9GAMM</name>
<protein>
    <recommendedName>
        <fullName evidence="1">DUF5710 domain-containing protein</fullName>
    </recommendedName>
</protein>
<accession>A0A345D012</accession>
<dbReference type="RefSeq" id="WP_161617790.1">
    <property type="nucleotide sequence ID" value="NZ_CP013972.1"/>
</dbReference>
<evidence type="ECO:0000313" key="2">
    <source>
        <dbReference type="EMBL" id="AXF79029.1"/>
    </source>
</evidence>
<feature type="domain" description="DUF5710" evidence="1">
    <location>
        <begin position="3"/>
        <end position="45"/>
    </location>
</feature>
<sequence>MGRINLRVPYEEKDEVKKLGAKWDWNMRVWYVPENLSHEIFSKWLLLPNIKAKSFSIARVMTDCWSCNKYTYVYTIFFDEGYHYKNYNEDTEEVYWEHNHYPAMLCHVEYVSADAQLLIEKHTQCYTYDYSKKAKMHYVMNHCIHCGAKHGDFIMHGEPGGEFNPVTPERARNIRIISFNTPIECRASDSYYNDFYKSIRYQRGWK</sequence>
<evidence type="ECO:0000313" key="3">
    <source>
        <dbReference type="Proteomes" id="UP000264980"/>
    </source>
</evidence>
<dbReference type="Pfam" id="PF18974">
    <property type="entry name" value="DUF5710"/>
    <property type="match status" value="1"/>
</dbReference>
<dbReference type="AlphaFoldDB" id="A0A345D012"/>
<organism evidence="2 3">
    <name type="scientific">Erwinia tracheiphila</name>
    <dbReference type="NCBI Taxonomy" id="65700"/>
    <lineage>
        <taxon>Bacteria</taxon>
        <taxon>Pseudomonadati</taxon>
        <taxon>Pseudomonadota</taxon>
        <taxon>Gammaproteobacteria</taxon>
        <taxon>Enterobacterales</taxon>
        <taxon>Erwiniaceae</taxon>
        <taxon>Erwinia</taxon>
    </lineage>
</organism>